<dbReference type="SUPFAM" id="SSF56645">
    <property type="entry name" value="Acyl-CoA dehydrogenase NM domain-like"/>
    <property type="match status" value="1"/>
</dbReference>
<reference evidence="10 11" key="1">
    <citation type="submission" date="2018-01" db="EMBL/GenBank/DDBJ databases">
        <title>Genomic Encyclopedia of Archaeal and Bacterial Type Strains, Phase II (KMG-II): from individual species to whole genera.</title>
        <authorList>
            <person name="Goeker M."/>
        </authorList>
    </citation>
    <scope>NUCLEOTIDE SEQUENCE [LARGE SCALE GENOMIC DNA]</scope>
    <source>
        <strain evidence="10 11">DSM 17023</strain>
    </source>
</reference>
<dbReference type="InterPro" id="IPR009100">
    <property type="entry name" value="AcylCoA_DH/oxidase_NM_dom_sf"/>
</dbReference>
<evidence type="ECO:0000259" key="7">
    <source>
        <dbReference type="Pfam" id="PF00441"/>
    </source>
</evidence>
<evidence type="ECO:0000256" key="5">
    <source>
        <dbReference type="ARBA" id="ARBA00023002"/>
    </source>
</evidence>
<evidence type="ECO:0000256" key="3">
    <source>
        <dbReference type="ARBA" id="ARBA00022630"/>
    </source>
</evidence>
<evidence type="ECO:0000313" key="11">
    <source>
        <dbReference type="Proteomes" id="UP000236959"/>
    </source>
</evidence>
<feature type="domain" description="Acyl-CoA dehydrogenase/oxidase N-terminal" evidence="9">
    <location>
        <begin position="10"/>
        <end position="122"/>
    </location>
</feature>
<dbReference type="InterPro" id="IPR052161">
    <property type="entry name" value="Mycobact_Acyl-CoA_DH"/>
</dbReference>
<dbReference type="InterPro" id="IPR036250">
    <property type="entry name" value="AcylCo_DH-like_C"/>
</dbReference>
<evidence type="ECO:0000256" key="1">
    <source>
        <dbReference type="ARBA" id="ARBA00001974"/>
    </source>
</evidence>
<dbReference type="InterPro" id="IPR013786">
    <property type="entry name" value="AcylCoA_DH/ox_N"/>
</dbReference>
<dbReference type="InterPro" id="IPR037069">
    <property type="entry name" value="AcylCoA_DH/ox_N_sf"/>
</dbReference>
<dbReference type="GO" id="GO:0005886">
    <property type="term" value="C:plasma membrane"/>
    <property type="evidence" value="ECO:0007669"/>
    <property type="project" value="TreeGrafter"/>
</dbReference>
<dbReference type="GO" id="GO:0016627">
    <property type="term" value="F:oxidoreductase activity, acting on the CH-CH group of donors"/>
    <property type="evidence" value="ECO:0007669"/>
    <property type="project" value="InterPro"/>
</dbReference>
<keyword evidence="5 6" id="KW-0560">Oxidoreductase</keyword>
<dbReference type="PANTHER" id="PTHR43292:SF3">
    <property type="entry name" value="ACYL-COA DEHYDROGENASE FADE29"/>
    <property type="match status" value="1"/>
</dbReference>
<evidence type="ECO:0000313" key="10">
    <source>
        <dbReference type="EMBL" id="POF33899.1"/>
    </source>
</evidence>
<dbReference type="Pfam" id="PF02770">
    <property type="entry name" value="Acyl-CoA_dh_M"/>
    <property type="match status" value="1"/>
</dbReference>
<keyword evidence="4 6" id="KW-0274">FAD</keyword>
<dbReference type="InterPro" id="IPR046373">
    <property type="entry name" value="Acyl-CoA_Oxase/DH_mid-dom_sf"/>
</dbReference>
<dbReference type="AlphaFoldDB" id="A0A2S3V2I9"/>
<proteinExistence type="inferred from homology"/>
<sequence length="386" mass="42639">MTDLLNSPGDQAFREEIREYVAGELHPDTRARVSRGAPLTREDFSRWQKSLHAKGWVAPAWPKEHGGPGWTARQRIIADEEMFRLHTPPLPGFGLKMIGPILIQFGALEQQQRFLPRILSGEDWWCQGFSESGAGSDLASLKTRAVRTDGGWLVSGSKTWTTYAQYANWIFCLVRTDPDVKKQEGISMMLIDMSLPGVSRRPIRLIDGTEEVNEIFLDQVYVPDDLVVGEINKGWTYAKALLEHERFGIGGIGRSKQLLARVREAADASGRAGEPEIANALDTLEIDIMAIEATTLRLLAAVEAGVKIGAETSLLKVRGTEIQQALTEVMLDIAGPAALAARDSAGVQEPFENAVYQFLNWRKLSIYGGSNEIQRSILATQVLGLK</sequence>
<gene>
    <name evidence="10" type="ORF">CLV41_101348</name>
</gene>
<dbReference type="InterPro" id="IPR006091">
    <property type="entry name" value="Acyl-CoA_Oxase/DH_mid-dom"/>
</dbReference>
<dbReference type="Pfam" id="PF00441">
    <property type="entry name" value="Acyl-CoA_dh_1"/>
    <property type="match status" value="1"/>
</dbReference>
<feature type="domain" description="Acyl-CoA dehydrogenase/oxidase C-terminal" evidence="7">
    <location>
        <begin position="232"/>
        <end position="382"/>
    </location>
</feature>
<evidence type="ECO:0000256" key="4">
    <source>
        <dbReference type="ARBA" id="ARBA00022827"/>
    </source>
</evidence>
<evidence type="ECO:0000256" key="6">
    <source>
        <dbReference type="RuleBase" id="RU362125"/>
    </source>
</evidence>
<dbReference type="OrthoDB" id="9775090at2"/>
<dbReference type="Pfam" id="PF02771">
    <property type="entry name" value="Acyl-CoA_dh_N"/>
    <property type="match status" value="1"/>
</dbReference>
<evidence type="ECO:0000256" key="2">
    <source>
        <dbReference type="ARBA" id="ARBA00009347"/>
    </source>
</evidence>
<protein>
    <submittedName>
        <fullName evidence="10">Alkylation response protein AidB-like acyl-CoA dehydrogenase</fullName>
    </submittedName>
</protein>
<accession>A0A2S3V2I9</accession>
<dbReference type="Gene3D" id="2.40.110.10">
    <property type="entry name" value="Butyryl-CoA Dehydrogenase, subunit A, domain 2"/>
    <property type="match status" value="1"/>
</dbReference>
<dbReference type="RefSeq" id="WP_103220548.1">
    <property type="nucleotide sequence ID" value="NZ_PPCN01000001.1"/>
</dbReference>
<organism evidence="10 11">
    <name type="scientific">Roseibium marinum</name>
    <dbReference type="NCBI Taxonomy" id="281252"/>
    <lineage>
        <taxon>Bacteria</taxon>
        <taxon>Pseudomonadati</taxon>
        <taxon>Pseudomonadota</taxon>
        <taxon>Alphaproteobacteria</taxon>
        <taxon>Hyphomicrobiales</taxon>
        <taxon>Stappiaceae</taxon>
        <taxon>Roseibium</taxon>
    </lineage>
</organism>
<evidence type="ECO:0000259" key="8">
    <source>
        <dbReference type="Pfam" id="PF02770"/>
    </source>
</evidence>
<comment type="similarity">
    <text evidence="2 6">Belongs to the acyl-CoA dehydrogenase family.</text>
</comment>
<keyword evidence="11" id="KW-1185">Reference proteome</keyword>
<dbReference type="Proteomes" id="UP000236959">
    <property type="component" value="Unassembled WGS sequence"/>
</dbReference>
<keyword evidence="3 6" id="KW-0285">Flavoprotein</keyword>
<dbReference type="GO" id="GO:0050660">
    <property type="term" value="F:flavin adenine dinucleotide binding"/>
    <property type="evidence" value="ECO:0007669"/>
    <property type="project" value="InterPro"/>
</dbReference>
<feature type="domain" description="Acyl-CoA oxidase/dehydrogenase middle" evidence="8">
    <location>
        <begin position="126"/>
        <end position="219"/>
    </location>
</feature>
<dbReference type="Gene3D" id="1.20.140.10">
    <property type="entry name" value="Butyryl-CoA Dehydrogenase, subunit A, domain 3"/>
    <property type="match status" value="1"/>
</dbReference>
<name>A0A2S3V2I9_9HYPH</name>
<dbReference type="InterPro" id="IPR009075">
    <property type="entry name" value="AcylCo_DH/oxidase_C"/>
</dbReference>
<evidence type="ECO:0000259" key="9">
    <source>
        <dbReference type="Pfam" id="PF02771"/>
    </source>
</evidence>
<dbReference type="PANTHER" id="PTHR43292">
    <property type="entry name" value="ACYL-COA DEHYDROGENASE"/>
    <property type="match status" value="1"/>
</dbReference>
<dbReference type="EMBL" id="PPCN01000001">
    <property type="protein sequence ID" value="POF33899.1"/>
    <property type="molecule type" value="Genomic_DNA"/>
</dbReference>
<comment type="caution">
    <text evidence="10">The sequence shown here is derived from an EMBL/GenBank/DDBJ whole genome shotgun (WGS) entry which is preliminary data.</text>
</comment>
<dbReference type="FunFam" id="2.40.110.10:FF:000011">
    <property type="entry name" value="Acyl-CoA dehydrogenase FadE34"/>
    <property type="match status" value="1"/>
</dbReference>
<dbReference type="Gene3D" id="1.10.540.10">
    <property type="entry name" value="Acyl-CoA dehydrogenase/oxidase, N-terminal domain"/>
    <property type="match status" value="1"/>
</dbReference>
<comment type="cofactor">
    <cofactor evidence="1 6">
        <name>FAD</name>
        <dbReference type="ChEBI" id="CHEBI:57692"/>
    </cofactor>
</comment>
<dbReference type="SUPFAM" id="SSF47203">
    <property type="entry name" value="Acyl-CoA dehydrogenase C-terminal domain-like"/>
    <property type="match status" value="1"/>
</dbReference>